<dbReference type="SUPFAM" id="SSF46689">
    <property type="entry name" value="Homeodomain-like"/>
    <property type="match status" value="1"/>
</dbReference>
<gene>
    <name evidence="5" type="ORF">MAR_008143</name>
</gene>
<dbReference type="Proteomes" id="UP001164746">
    <property type="component" value="Chromosome 4"/>
</dbReference>
<evidence type="ECO:0000256" key="1">
    <source>
        <dbReference type="ARBA" id="ARBA00022441"/>
    </source>
</evidence>
<keyword evidence="6" id="KW-1185">Reference proteome</keyword>
<dbReference type="InterPro" id="IPR051568">
    <property type="entry name" value="LZTR1/Attractin"/>
</dbReference>
<evidence type="ECO:0000256" key="2">
    <source>
        <dbReference type="ARBA" id="ARBA00022737"/>
    </source>
</evidence>
<evidence type="ECO:0000259" key="4">
    <source>
        <dbReference type="PROSITE" id="PS50097"/>
    </source>
</evidence>
<evidence type="ECO:0000313" key="5">
    <source>
        <dbReference type="EMBL" id="WAR01585.1"/>
    </source>
</evidence>
<evidence type="ECO:0000313" key="6">
    <source>
        <dbReference type="Proteomes" id="UP001164746"/>
    </source>
</evidence>
<dbReference type="InterPro" id="IPR009057">
    <property type="entry name" value="Homeodomain-like_sf"/>
</dbReference>
<feature type="domain" description="BTB" evidence="4">
    <location>
        <begin position="13"/>
        <end position="74"/>
    </location>
</feature>
<keyword evidence="2" id="KW-0677">Repeat</keyword>
<proteinExistence type="predicted"/>
<dbReference type="SUPFAM" id="SSF54695">
    <property type="entry name" value="POZ domain"/>
    <property type="match status" value="1"/>
</dbReference>
<keyword evidence="3" id="KW-0238">DNA-binding</keyword>
<dbReference type="InterPro" id="IPR011333">
    <property type="entry name" value="SKP1/BTB/POZ_sf"/>
</dbReference>
<reference evidence="5" key="1">
    <citation type="submission" date="2022-11" db="EMBL/GenBank/DDBJ databases">
        <title>Centuries of genome instability and evolution in soft-shell clam transmissible cancer (bioRxiv).</title>
        <authorList>
            <person name="Hart S.F.M."/>
            <person name="Yonemitsu M.A."/>
            <person name="Giersch R.M."/>
            <person name="Beal B.F."/>
            <person name="Arriagada G."/>
            <person name="Davis B.W."/>
            <person name="Ostrander E.A."/>
            <person name="Goff S.P."/>
            <person name="Metzger M.J."/>
        </authorList>
    </citation>
    <scope>NUCLEOTIDE SEQUENCE</scope>
    <source>
        <strain evidence="5">MELC-2E11</strain>
        <tissue evidence="5">Siphon/mantle</tissue>
    </source>
</reference>
<dbReference type="Gene3D" id="3.30.710.10">
    <property type="entry name" value="Potassium Channel Kv1.1, Chain A"/>
    <property type="match status" value="2"/>
</dbReference>
<evidence type="ECO:0000256" key="3">
    <source>
        <dbReference type="ARBA" id="ARBA00023125"/>
    </source>
</evidence>
<sequence>MENFLKQSGREYCDITLVLDGTPIHAHKAILSARCTYFESMFRSFMPPTNTVTAYCKHNLEMNVTCQNVVQILEAADRIQATDMKKHALRIIVHHFPKTKAKKYADELDLTEFKASNGWLESFLTRHNIVFKKQGGERGEVNQTTVAK</sequence>
<dbReference type="Pfam" id="PF00651">
    <property type="entry name" value="BTB"/>
    <property type="match status" value="1"/>
</dbReference>
<dbReference type="InterPro" id="IPR000210">
    <property type="entry name" value="BTB/POZ_dom"/>
</dbReference>
<dbReference type="Gene3D" id="1.10.10.60">
    <property type="entry name" value="Homeodomain-like"/>
    <property type="match status" value="1"/>
</dbReference>
<keyword evidence="1" id="KW-0880">Kelch repeat</keyword>
<organism evidence="5 6">
    <name type="scientific">Mya arenaria</name>
    <name type="common">Soft-shell clam</name>
    <dbReference type="NCBI Taxonomy" id="6604"/>
    <lineage>
        <taxon>Eukaryota</taxon>
        <taxon>Metazoa</taxon>
        <taxon>Spiralia</taxon>
        <taxon>Lophotrochozoa</taxon>
        <taxon>Mollusca</taxon>
        <taxon>Bivalvia</taxon>
        <taxon>Autobranchia</taxon>
        <taxon>Heteroconchia</taxon>
        <taxon>Euheterodonta</taxon>
        <taxon>Imparidentia</taxon>
        <taxon>Neoheterodontei</taxon>
        <taxon>Myida</taxon>
        <taxon>Myoidea</taxon>
        <taxon>Myidae</taxon>
        <taxon>Mya</taxon>
    </lineage>
</organism>
<dbReference type="PANTHER" id="PTHR46376:SF1">
    <property type="entry name" value="LEUCINE-ZIPPER-LIKE TRANSCRIPTIONAL REGULATOR 1"/>
    <property type="match status" value="1"/>
</dbReference>
<dbReference type="EMBL" id="CP111015">
    <property type="protein sequence ID" value="WAR01585.1"/>
    <property type="molecule type" value="Genomic_DNA"/>
</dbReference>
<protein>
    <submittedName>
        <fullName evidence="5">LZTR1-like protein</fullName>
    </submittedName>
</protein>
<dbReference type="PANTHER" id="PTHR46376">
    <property type="entry name" value="LEUCINE-ZIPPER-LIKE TRANSCRIPTIONAL REGULATOR 1"/>
    <property type="match status" value="1"/>
</dbReference>
<name>A0ABY7DY66_MYAAR</name>
<dbReference type="PROSITE" id="PS50097">
    <property type="entry name" value="BTB"/>
    <property type="match status" value="1"/>
</dbReference>
<dbReference type="SMART" id="SM00225">
    <property type="entry name" value="BTB"/>
    <property type="match status" value="1"/>
</dbReference>
<dbReference type="InterPro" id="IPR006600">
    <property type="entry name" value="HTH_CenpB_DNA-bd_dom"/>
</dbReference>
<dbReference type="Pfam" id="PF03221">
    <property type="entry name" value="HTH_Tnp_Tc5"/>
    <property type="match status" value="1"/>
</dbReference>
<accession>A0ABY7DY66</accession>